<gene>
    <name evidence="2" type="ORF">SAMN05421743_11796</name>
</gene>
<dbReference type="PROSITE" id="PS51186">
    <property type="entry name" value="GNAT"/>
    <property type="match status" value="1"/>
</dbReference>
<name>A0A1H4GRS9_9BACI</name>
<dbReference type="InterPro" id="IPR041380">
    <property type="entry name" value="Acetyltransf_17"/>
</dbReference>
<dbReference type="InterPro" id="IPR051554">
    <property type="entry name" value="Acetyltransferase_Eis"/>
</dbReference>
<evidence type="ECO:0000313" key="3">
    <source>
        <dbReference type="Proteomes" id="UP000198584"/>
    </source>
</evidence>
<dbReference type="AlphaFoldDB" id="A0A1H4GRS9"/>
<protein>
    <submittedName>
        <fullName evidence="2">Predicted acetyltransferase</fullName>
    </submittedName>
</protein>
<organism evidence="2 3">
    <name type="scientific">Thalassobacillus cyri</name>
    <dbReference type="NCBI Taxonomy" id="571932"/>
    <lineage>
        <taxon>Bacteria</taxon>
        <taxon>Bacillati</taxon>
        <taxon>Bacillota</taxon>
        <taxon>Bacilli</taxon>
        <taxon>Bacillales</taxon>
        <taxon>Bacillaceae</taxon>
        <taxon>Thalassobacillus</taxon>
    </lineage>
</organism>
<dbReference type="PANTHER" id="PTHR37817:SF1">
    <property type="entry name" value="N-ACETYLTRANSFERASE EIS"/>
    <property type="match status" value="1"/>
</dbReference>
<dbReference type="PANTHER" id="PTHR37817">
    <property type="entry name" value="N-ACETYLTRANSFERASE EIS"/>
    <property type="match status" value="1"/>
</dbReference>
<dbReference type="InterPro" id="IPR036527">
    <property type="entry name" value="SCP2_sterol-bd_dom_sf"/>
</dbReference>
<dbReference type="RefSeq" id="WP_176791687.1">
    <property type="nucleotide sequence ID" value="NZ_FNQR01000017.1"/>
</dbReference>
<accession>A0A1H4GRS9</accession>
<dbReference type="GO" id="GO:0034069">
    <property type="term" value="F:aminoglycoside N-acetyltransferase activity"/>
    <property type="evidence" value="ECO:0007669"/>
    <property type="project" value="TreeGrafter"/>
</dbReference>
<dbReference type="Pfam" id="PF13527">
    <property type="entry name" value="Acetyltransf_9"/>
    <property type="match status" value="1"/>
</dbReference>
<dbReference type="Gene3D" id="3.30.1050.10">
    <property type="entry name" value="SCP2 sterol-binding domain"/>
    <property type="match status" value="1"/>
</dbReference>
<dbReference type="InterPro" id="IPR016181">
    <property type="entry name" value="Acyl_CoA_acyltransferase"/>
</dbReference>
<dbReference type="Proteomes" id="UP000198584">
    <property type="component" value="Unassembled WGS sequence"/>
</dbReference>
<dbReference type="InterPro" id="IPR000182">
    <property type="entry name" value="GNAT_dom"/>
</dbReference>
<keyword evidence="2" id="KW-0808">Transferase</keyword>
<proteinExistence type="predicted"/>
<sequence length="388" mass="44919">MSDVKKVTDGEYDACLKLGENAFNYKLTQEQIKNRKWQMDKQDIFAVYEGDRMAAKLHLLPLQIFLNDKKVDMGGIAGVATWPEHRRKGYVGQLMKEALKTIREKGYSLSLLHPFSIPFYRNYGYELTQYTYTYQGSISNLIVEHPSYDGKLVRVNKEEAPSLLNDVYEKAASAYTLMLAREPWWWERRVLTDDTQIIAYESQGHMQGYLLAEMKKDRLVIDEFIYQTKPAFQALLQWMKNHDSMTEQIEISMLPGDLDAFHFANPRFKEVKQPYFMARIVDIENFFKLYPFADSLDNAPLNIKVYDKYAPWNDGVWQCIPKKEGMVVEQTSDEADIETDVKTLSALLLGSLPIEKAIFMNKLTGDPSSLARLSGWIPNNQPAFLDFF</sequence>
<dbReference type="Pfam" id="PF13530">
    <property type="entry name" value="SCP2_2"/>
    <property type="match status" value="1"/>
</dbReference>
<dbReference type="Gene3D" id="3.40.630.30">
    <property type="match status" value="2"/>
</dbReference>
<dbReference type="STRING" id="571932.SAMN05421743_11796"/>
<dbReference type="InterPro" id="IPR025559">
    <property type="entry name" value="Eis_dom"/>
</dbReference>
<keyword evidence="3" id="KW-1185">Reference proteome</keyword>
<dbReference type="CDD" id="cd04301">
    <property type="entry name" value="NAT_SF"/>
    <property type="match status" value="1"/>
</dbReference>
<dbReference type="SUPFAM" id="SSF55718">
    <property type="entry name" value="SCP-like"/>
    <property type="match status" value="1"/>
</dbReference>
<evidence type="ECO:0000259" key="1">
    <source>
        <dbReference type="PROSITE" id="PS51186"/>
    </source>
</evidence>
<reference evidence="2 3" key="1">
    <citation type="submission" date="2016-10" db="EMBL/GenBank/DDBJ databases">
        <authorList>
            <person name="de Groot N.N."/>
        </authorList>
    </citation>
    <scope>NUCLEOTIDE SEQUENCE [LARGE SCALE GENOMIC DNA]</scope>
    <source>
        <strain evidence="2 3">CCM7597</strain>
    </source>
</reference>
<dbReference type="Pfam" id="PF17668">
    <property type="entry name" value="Acetyltransf_17"/>
    <property type="match status" value="1"/>
</dbReference>
<dbReference type="EMBL" id="FNQR01000017">
    <property type="protein sequence ID" value="SEB11750.1"/>
    <property type="molecule type" value="Genomic_DNA"/>
</dbReference>
<dbReference type="SUPFAM" id="SSF55729">
    <property type="entry name" value="Acyl-CoA N-acyltransferases (Nat)"/>
    <property type="match status" value="1"/>
</dbReference>
<evidence type="ECO:0000313" key="2">
    <source>
        <dbReference type="EMBL" id="SEB11750.1"/>
    </source>
</evidence>
<feature type="domain" description="N-acetyltransferase" evidence="1">
    <location>
        <begin position="2"/>
        <end position="148"/>
    </location>
</feature>
<dbReference type="GO" id="GO:0030649">
    <property type="term" value="P:aminoglycoside antibiotic catabolic process"/>
    <property type="evidence" value="ECO:0007669"/>
    <property type="project" value="TreeGrafter"/>
</dbReference>